<dbReference type="FunFam" id="3.30.565.10:FF:000006">
    <property type="entry name" value="Sensor histidine kinase WalK"/>
    <property type="match status" value="1"/>
</dbReference>
<keyword evidence="9" id="KW-0812">Transmembrane</keyword>
<dbReference type="SMART" id="SM00387">
    <property type="entry name" value="HATPase_c"/>
    <property type="match status" value="1"/>
</dbReference>
<dbReference type="CDD" id="cd00075">
    <property type="entry name" value="HATPase"/>
    <property type="match status" value="1"/>
</dbReference>
<keyword evidence="9" id="KW-1133">Transmembrane helix</keyword>
<comment type="caution">
    <text evidence="11">The sequence shown here is derived from an EMBL/GenBank/DDBJ whole genome shotgun (WGS) entry which is preliminary data.</text>
</comment>
<evidence type="ECO:0000256" key="5">
    <source>
        <dbReference type="ARBA" id="ARBA00022679"/>
    </source>
</evidence>
<evidence type="ECO:0000256" key="2">
    <source>
        <dbReference type="ARBA" id="ARBA00004370"/>
    </source>
</evidence>
<dbReference type="FunFam" id="1.10.287.130:FF:000001">
    <property type="entry name" value="Two-component sensor histidine kinase"/>
    <property type="match status" value="1"/>
</dbReference>
<dbReference type="SUPFAM" id="SSF55874">
    <property type="entry name" value="ATPase domain of HSP90 chaperone/DNA topoisomerase II/histidine kinase"/>
    <property type="match status" value="1"/>
</dbReference>
<feature type="transmembrane region" description="Helical" evidence="9">
    <location>
        <begin position="151"/>
        <end position="173"/>
    </location>
</feature>
<dbReference type="EC" id="2.7.13.3" evidence="3"/>
<reference evidence="11 12" key="1">
    <citation type="submission" date="2019-08" db="EMBL/GenBank/DDBJ databases">
        <title>In-depth cultivation of the pig gut microbiome towards novel bacterial diversity and tailored functional studies.</title>
        <authorList>
            <person name="Wylensek D."/>
            <person name="Hitch T.C.A."/>
            <person name="Clavel T."/>
        </authorList>
    </citation>
    <scope>NUCLEOTIDE SEQUENCE [LARGE SCALE GENOMIC DNA]</scope>
    <source>
        <strain evidence="11 12">MUC/MUC-530-WT-4D</strain>
    </source>
</reference>
<dbReference type="InterPro" id="IPR003594">
    <property type="entry name" value="HATPase_dom"/>
</dbReference>
<organism evidence="11 12">
    <name type="scientific">Roseburia porci</name>
    <dbReference type="NCBI Taxonomy" id="2605790"/>
    <lineage>
        <taxon>Bacteria</taxon>
        <taxon>Bacillati</taxon>
        <taxon>Bacillota</taxon>
        <taxon>Clostridia</taxon>
        <taxon>Lachnospirales</taxon>
        <taxon>Lachnospiraceae</taxon>
        <taxon>Roseburia</taxon>
    </lineage>
</organism>
<dbReference type="InterPro" id="IPR036890">
    <property type="entry name" value="HATPase_C_sf"/>
</dbReference>
<dbReference type="RefSeq" id="WP_154430515.1">
    <property type="nucleotide sequence ID" value="NZ_VUNI01000020.1"/>
</dbReference>
<dbReference type="Proteomes" id="UP000474024">
    <property type="component" value="Unassembled WGS sequence"/>
</dbReference>
<dbReference type="PANTHER" id="PTHR45453">
    <property type="entry name" value="PHOSPHATE REGULON SENSOR PROTEIN PHOR"/>
    <property type="match status" value="1"/>
</dbReference>
<evidence type="ECO:0000256" key="3">
    <source>
        <dbReference type="ARBA" id="ARBA00012438"/>
    </source>
</evidence>
<protein>
    <recommendedName>
        <fullName evidence="3">histidine kinase</fullName>
        <ecNumber evidence="3">2.7.13.3</ecNumber>
    </recommendedName>
</protein>
<dbReference type="GO" id="GO:0004721">
    <property type="term" value="F:phosphoprotein phosphatase activity"/>
    <property type="evidence" value="ECO:0007669"/>
    <property type="project" value="TreeGrafter"/>
</dbReference>
<evidence type="ECO:0000313" key="11">
    <source>
        <dbReference type="EMBL" id="MST75549.1"/>
    </source>
</evidence>
<dbReference type="SMART" id="SM00388">
    <property type="entry name" value="HisKA"/>
    <property type="match status" value="1"/>
</dbReference>
<evidence type="ECO:0000256" key="8">
    <source>
        <dbReference type="ARBA" id="ARBA00023136"/>
    </source>
</evidence>
<evidence type="ECO:0000256" key="6">
    <source>
        <dbReference type="ARBA" id="ARBA00022777"/>
    </source>
</evidence>
<dbReference type="GO" id="GO:0000155">
    <property type="term" value="F:phosphorelay sensor kinase activity"/>
    <property type="evidence" value="ECO:0007669"/>
    <property type="project" value="InterPro"/>
</dbReference>
<dbReference type="InterPro" id="IPR003661">
    <property type="entry name" value="HisK_dim/P_dom"/>
</dbReference>
<keyword evidence="8 9" id="KW-0472">Membrane</keyword>
<comment type="catalytic activity">
    <reaction evidence="1">
        <text>ATP + protein L-histidine = ADP + protein N-phospho-L-histidine.</text>
        <dbReference type="EC" id="2.7.13.3"/>
    </reaction>
</comment>
<evidence type="ECO:0000256" key="7">
    <source>
        <dbReference type="ARBA" id="ARBA00023012"/>
    </source>
</evidence>
<dbReference type="GO" id="GO:0005886">
    <property type="term" value="C:plasma membrane"/>
    <property type="evidence" value="ECO:0007669"/>
    <property type="project" value="TreeGrafter"/>
</dbReference>
<keyword evidence="12" id="KW-1185">Reference proteome</keyword>
<feature type="domain" description="Histidine kinase" evidence="10">
    <location>
        <begin position="226"/>
        <end position="437"/>
    </location>
</feature>
<dbReference type="PANTHER" id="PTHR45453:SF1">
    <property type="entry name" value="PHOSPHATE REGULON SENSOR PROTEIN PHOR"/>
    <property type="match status" value="1"/>
</dbReference>
<evidence type="ECO:0000256" key="4">
    <source>
        <dbReference type="ARBA" id="ARBA00022553"/>
    </source>
</evidence>
<keyword evidence="4" id="KW-0597">Phosphoprotein</keyword>
<sequence>MKRRINIQLIGIALIAILSTMVLMTSIFYEVFQKQVKEDLRLETQVLCSTGIFDEDHMDKLNLAVSELRITWISQDGTVLYDNDADIGSMDNHATRPEVEEAFSDGEGETVRRSDTMNANTFYYAVRLEDGSVLRVAREAGSFWSIFESSFPLIAVIILVMTVISIILAHFLTKKLIAPIEQMAGNMDDFSGTPVYKELVPFLTTIRMQHENILEAAKVRQDFTANVSHELKTPLTAISGYAELIENKMVEGEQLEHFAKEIRHNAERLLSLINDIINLSELDRTEDQIQFENLDLCEVVENCSDTLRMNAQQKNLEFSFEGEPCMIRANRDLINELVTNLGENAIRYNRENGSVDIRVFSENGRPVLLVSDTGIGIPKEHQDRIFERFYRVDKSRSKQTGGTGLGLAIVKHIVAIHDASLTLESEEGKGTTIRVEF</sequence>
<dbReference type="SUPFAM" id="SSF47384">
    <property type="entry name" value="Homodimeric domain of signal transducing histidine kinase"/>
    <property type="match status" value="1"/>
</dbReference>
<evidence type="ECO:0000256" key="9">
    <source>
        <dbReference type="SAM" id="Phobius"/>
    </source>
</evidence>
<keyword evidence="5" id="KW-0808">Transferase</keyword>
<evidence type="ECO:0000256" key="1">
    <source>
        <dbReference type="ARBA" id="ARBA00000085"/>
    </source>
</evidence>
<dbReference type="InterPro" id="IPR004358">
    <property type="entry name" value="Sig_transdc_His_kin-like_C"/>
</dbReference>
<proteinExistence type="predicted"/>
<dbReference type="Gene3D" id="1.10.287.130">
    <property type="match status" value="1"/>
</dbReference>
<dbReference type="InterPro" id="IPR050351">
    <property type="entry name" value="BphY/WalK/GraS-like"/>
</dbReference>
<name>A0A6L5YUB6_9FIRM</name>
<comment type="subcellular location">
    <subcellularLocation>
        <location evidence="2">Membrane</location>
    </subcellularLocation>
</comment>
<dbReference type="CDD" id="cd00082">
    <property type="entry name" value="HisKA"/>
    <property type="match status" value="1"/>
</dbReference>
<dbReference type="EMBL" id="VUNI01000020">
    <property type="protein sequence ID" value="MST75549.1"/>
    <property type="molecule type" value="Genomic_DNA"/>
</dbReference>
<keyword evidence="7" id="KW-0902">Two-component regulatory system</keyword>
<dbReference type="Pfam" id="PF02518">
    <property type="entry name" value="HATPase_c"/>
    <property type="match status" value="1"/>
</dbReference>
<keyword evidence="6 11" id="KW-0418">Kinase</keyword>
<gene>
    <name evidence="11" type="ORF">FYJ75_11060</name>
</gene>
<dbReference type="GO" id="GO:0016036">
    <property type="term" value="P:cellular response to phosphate starvation"/>
    <property type="evidence" value="ECO:0007669"/>
    <property type="project" value="TreeGrafter"/>
</dbReference>
<dbReference type="PROSITE" id="PS50109">
    <property type="entry name" value="HIS_KIN"/>
    <property type="match status" value="1"/>
</dbReference>
<dbReference type="InterPro" id="IPR036097">
    <property type="entry name" value="HisK_dim/P_sf"/>
</dbReference>
<accession>A0A6L5YUB6</accession>
<dbReference type="Gene3D" id="3.30.565.10">
    <property type="entry name" value="Histidine kinase-like ATPase, C-terminal domain"/>
    <property type="match status" value="1"/>
</dbReference>
<feature type="transmembrane region" description="Helical" evidence="9">
    <location>
        <begin position="7"/>
        <end position="29"/>
    </location>
</feature>
<dbReference type="Pfam" id="PF00512">
    <property type="entry name" value="HisKA"/>
    <property type="match status" value="1"/>
</dbReference>
<dbReference type="PRINTS" id="PR00344">
    <property type="entry name" value="BCTRLSENSOR"/>
</dbReference>
<evidence type="ECO:0000313" key="12">
    <source>
        <dbReference type="Proteomes" id="UP000474024"/>
    </source>
</evidence>
<evidence type="ECO:0000259" key="10">
    <source>
        <dbReference type="PROSITE" id="PS50109"/>
    </source>
</evidence>
<dbReference type="InterPro" id="IPR005467">
    <property type="entry name" value="His_kinase_dom"/>
</dbReference>
<dbReference type="AlphaFoldDB" id="A0A6L5YUB6"/>